<evidence type="ECO:0000256" key="4">
    <source>
        <dbReference type="ARBA" id="ARBA00023014"/>
    </source>
</evidence>
<keyword evidence="7" id="KW-1185">Reference proteome</keyword>
<keyword evidence="4" id="KW-0411">Iron-sulfur</keyword>
<name>A0AAU0UR57_9FIRM</name>
<dbReference type="Pfam" id="PF13187">
    <property type="entry name" value="Fer4_9"/>
    <property type="match status" value="1"/>
</dbReference>
<dbReference type="Gene3D" id="3.30.70.20">
    <property type="match status" value="1"/>
</dbReference>
<evidence type="ECO:0000256" key="2">
    <source>
        <dbReference type="ARBA" id="ARBA00022723"/>
    </source>
</evidence>
<sequence>MRSKVTIAINEKFCKRCGICIEFCPQKVFEPAKDGLPLVVNNNCTNCTLCDLRCPEMAITLEVEESE</sequence>
<dbReference type="PANTHER" id="PTHR43687">
    <property type="entry name" value="ADENYLYLSULFATE REDUCTASE, BETA SUBUNIT"/>
    <property type="match status" value="1"/>
</dbReference>
<keyword evidence="1" id="KW-0004">4Fe-4S</keyword>
<dbReference type="PANTHER" id="PTHR43687:SF4">
    <property type="entry name" value="BLR5484 PROTEIN"/>
    <property type="match status" value="1"/>
</dbReference>
<dbReference type="InterPro" id="IPR017900">
    <property type="entry name" value="4Fe4S_Fe_S_CS"/>
</dbReference>
<dbReference type="Proteomes" id="UP001329915">
    <property type="component" value="Chromosome"/>
</dbReference>
<evidence type="ECO:0000256" key="1">
    <source>
        <dbReference type="ARBA" id="ARBA00022485"/>
    </source>
</evidence>
<evidence type="ECO:0000256" key="3">
    <source>
        <dbReference type="ARBA" id="ARBA00023004"/>
    </source>
</evidence>
<reference evidence="6 7" key="1">
    <citation type="submission" date="2023-04" db="EMBL/GenBank/DDBJ databases">
        <authorList>
            <person name="Hsu D."/>
        </authorList>
    </citation>
    <scope>NUCLEOTIDE SEQUENCE [LARGE SCALE GENOMIC DNA]</scope>
    <source>
        <strain evidence="6 7">MK1</strain>
    </source>
</reference>
<dbReference type="SUPFAM" id="SSF54862">
    <property type="entry name" value="4Fe-4S ferredoxins"/>
    <property type="match status" value="1"/>
</dbReference>
<dbReference type="EMBL" id="CP121694">
    <property type="protein sequence ID" value="WRO22770.1"/>
    <property type="molecule type" value="Genomic_DNA"/>
</dbReference>
<feature type="domain" description="4Fe-4S ferredoxin-type" evidence="5">
    <location>
        <begin position="5"/>
        <end position="34"/>
    </location>
</feature>
<dbReference type="GO" id="GO:0051539">
    <property type="term" value="F:4 iron, 4 sulfur cluster binding"/>
    <property type="evidence" value="ECO:0007669"/>
    <property type="project" value="UniProtKB-KW"/>
</dbReference>
<accession>A0AAU0UR57</accession>
<dbReference type="KEGG" id="dbc:MFMK1_002609"/>
<dbReference type="AlphaFoldDB" id="A0AAU0UR57"/>
<evidence type="ECO:0000313" key="7">
    <source>
        <dbReference type="Proteomes" id="UP001329915"/>
    </source>
</evidence>
<organism evidence="6 7">
    <name type="scientific">Metallumcola ferriviriculae</name>
    <dbReference type="NCBI Taxonomy" id="3039180"/>
    <lineage>
        <taxon>Bacteria</taxon>
        <taxon>Bacillati</taxon>
        <taxon>Bacillota</taxon>
        <taxon>Clostridia</taxon>
        <taxon>Neomoorellales</taxon>
        <taxon>Desulfitibacteraceae</taxon>
        <taxon>Metallumcola</taxon>
    </lineage>
</organism>
<protein>
    <submittedName>
        <fullName evidence="6">Ferredoxin family protein</fullName>
    </submittedName>
</protein>
<dbReference type="PROSITE" id="PS00198">
    <property type="entry name" value="4FE4S_FER_1"/>
    <property type="match status" value="2"/>
</dbReference>
<dbReference type="InterPro" id="IPR050572">
    <property type="entry name" value="Fe-S_Ferredoxin"/>
</dbReference>
<dbReference type="PROSITE" id="PS51379">
    <property type="entry name" value="4FE4S_FER_2"/>
    <property type="match status" value="2"/>
</dbReference>
<evidence type="ECO:0000313" key="6">
    <source>
        <dbReference type="EMBL" id="WRO22770.1"/>
    </source>
</evidence>
<dbReference type="GO" id="GO:0046872">
    <property type="term" value="F:metal ion binding"/>
    <property type="evidence" value="ECO:0007669"/>
    <property type="project" value="UniProtKB-KW"/>
</dbReference>
<dbReference type="InterPro" id="IPR017896">
    <property type="entry name" value="4Fe4S_Fe-S-bd"/>
</dbReference>
<proteinExistence type="predicted"/>
<feature type="domain" description="4Fe-4S ferredoxin-type" evidence="5">
    <location>
        <begin position="35"/>
        <end position="64"/>
    </location>
</feature>
<evidence type="ECO:0000259" key="5">
    <source>
        <dbReference type="PROSITE" id="PS51379"/>
    </source>
</evidence>
<gene>
    <name evidence="6" type="ORF">MFMK1_002609</name>
</gene>
<keyword evidence="3" id="KW-0408">Iron</keyword>
<keyword evidence="2" id="KW-0479">Metal-binding</keyword>